<accession>A0ABS1KXD4</accession>
<dbReference type="InterPro" id="IPR010982">
    <property type="entry name" value="Lambda_DNA-bd_dom_sf"/>
</dbReference>
<feature type="region of interest" description="Disordered" evidence="1">
    <location>
        <begin position="95"/>
        <end position="127"/>
    </location>
</feature>
<dbReference type="SMART" id="SM00530">
    <property type="entry name" value="HTH_XRE"/>
    <property type="match status" value="1"/>
</dbReference>
<evidence type="ECO:0000256" key="1">
    <source>
        <dbReference type="SAM" id="MobiDB-lite"/>
    </source>
</evidence>
<dbReference type="Gene3D" id="1.10.260.40">
    <property type="entry name" value="lambda repressor-like DNA-binding domains"/>
    <property type="match status" value="1"/>
</dbReference>
<evidence type="ECO:0000313" key="3">
    <source>
        <dbReference type="EMBL" id="MBL0744130.1"/>
    </source>
</evidence>
<dbReference type="SUPFAM" id="SSF47413">
    <property type="entry name" value="lambda repressor-like DNA-binding domains"/>
    <property type="match status" value="1"/>
</dbReference>
<dbReference type="RefSeq" id="WP_202013776.1">
    <property type="nucleotide sequence ID" value="NZ_JAERRB010000009.1"/>
</dbReference>
<reference evidence="3 4" key="1">
    <citation type="submission" date="2021-01" db="EMBL/GenBank/DDBJ databases">
        <title>Chryseolinea sp. Jin1 Genome sequencing and assembly.</title>
        <authorList>
            <person name="Kim I."/>
        </authorList>
    </citation>
    <scope>NUCLEOTIDE SEQUENCE [LARGE SCALE GENOMIC DNA]</scope>
    <source>
        <strain evidence="3 4">Jin1</strain>
    </source>
</reference>
<evidence type="ECO:0000259" key="2">
    <source>
        <dbReference type="PROSITE" id="PS50943"/>
    </source>
</evidence>
<feature type="domain" description="HTH cro/C1-type" evidence="2">
    <location>
        <begin position="26"/>
        <end position="79"/>
    </location>
</feature>
<dbReference type="Proteomes" id="UP000613030">
    <property type="component" value="Unassembled WGS sequence"/>
</dbReference>
<proteinExistence type="predicted"/>
<feature type="compositionally biased region" description="Basic and acidic residues" evidence="1">
    <location>
        <begin position="118"/>
        <end position="127"/>
    </location>
</feature>
<dbReference type="PROSITE" id="PS50943">
    <property type="entry name" value="HTH_CROC1"/>
    <property type="match status" value="1"/>
</dbReference>
<gene>
    <name evidence="3" type="ORF">JI741_23050</name>
</gene>
<dbReference type="CDD" id="cd00093">
    <property type="entry name" value="HTH_XRE"/>
    <property type="match status" value="1"/>
</dbReference>
<protein>
    <submittedName>
        <fullName evidence="3">Helix-turn-helix transcriptional regulator</fullName>
    </submittedName>
</protein>
<keyword evidence="4" id="KW-1185">Reference proteome</keyword>
<organism evidence="3 4">
    <name type="scientific">Chryseolinea lacunae</name>
    <dbReference type="NCBI Taxonomy" id="2801331"/>
    <lineage>
        <taxon>Bacteria</taxon>
        <taxon>Pseudomonadati</taxon>
        <taxon>Bacteroidota</taxon>
        <taxon>Cytophagia</taxon>
        <taxon>Cytophagales</taxon>
        <taxon>Fulvivirgaceae</taxon>
        <taxon>Chryseolinea</taxon>
    </lineage>
</organism>
<dbReference type="EMBL" id="JAERRB010000009">
    <property type="protein sequence ID" value="MBL0744130.1"/>
    <property type="molecule type" value="Genomic_DNA"/>
</dbReference>
<evidence type="ECO:0000313" key="4">
    <source>
        <dbReference type="Proteomes" id="UP000613030"/>
    </source>
</evidence>
<comment type="caution">
    <text evidence="3">The sequence shown here is derived from an EMBL/GenBank/DDBJ whole genome shotgun (WGS) entry which is preliminary data.</text>
</comment>
<dbReference type="Pfam" id="PF01381">
    <property type="entry name" value="HTH_3"/>
    <property type="match status" value="1"/>
</dbReference>
<name>A0ABS1KXD4_9BACT</name>
<sequence length="127" mass="14725">MISKSKLLKQPDYLLSKYQAELFRQLSQYMDNNSLTQKQVAAKLGVSTSYINQILKGNFNFTLKKLIELSLLMGKVPRLEFVNIKDYWATQKNKRVNDKPLRSTPKTTKKSVGLSVKTNRDRKEKVQ</sequence>
<dbReference type="InterPro" id="IPR001387">
    <property type="entry name" value="Cro/C1-type_HTH"/>
</dbReference>